<dbReference type="RefSeq" id="WP_097112904.1">
    <property type="nucleotide sequence ID" value="NZ_OBEB01000010.1"/>
</dbReference>
<evidence type="ECO:0000256" key="1">
    <source>
        <dbReference type="SAM" id="Phobius"/>
    </source>
</evidence>
<gene>
    <name evidence="2" type="ORF">SAMN06297280_0001</name>
</gene>
<protein>
    <submittedName>
        <fullName evidence="2">Uncharacterized protein</fullName>
    </submittedName>
</protein>
<feature type="transmembrane region" description="Helical" evidence="1">
    <location>
        <begin position="6"/>
        <end position="28"/>
    </location>
</feature>
<dbReference type="EMBL" id="OBEB01000010">
    <property type="protein sequence ID" value="SNY60050.1"/>
    <property type="molecule type" value="Genomic_DNA"/>
</dbReference>
<feature type="transmembrane region" description="Helical" evidence="1">
    <location>
        <begin position="90"/>
        <end position="112"/>
    </location>
</feature>
<dbReference type="AlphaFoldDB" id="A0A285JIA6"/>
<dbReference type="Proteomes" id="UP000219353">
    <property type="component" value="Unassembled WGS sequence"/>
</dbReference>
<sequence>MPSELFNNLLLVIIVLIFNFLAATMWFARVSVKHIDRKLELSGVGKPEWDGIGIRISIYALAILSEWFAKTPLIAGAEVRAIARRKDYYLALWFELSFLLFLVAVFVIYPFIRD</sequence>
<name>A0A285JIA6_9GAMM</name>
<keyword evidence="1" id="KW-0472">Membrane</keyword>
<keyword evidence="1" id="KW-0812">Transmembrane</keyword>
<proteinExistence type="predicted"/>
<dbReference type="OrthoDB" id="6386446at2"/>
<evidence type="ECO:0000313" key="3">
    <source>
        <dbReference type="Proteomes" id="UP000219353"/>
    </source>
</evidence>
<keyword evidence="1" id="KW-1133">Transmembrane helix</keyword>
<evidence type="ECO:0000313" key="2">
    <source>
        <dbReference type="EMBL" id="SNY60050.1"/>
    </source>
</evidence>
<organism evidence="2 3">
    <name type="scientific">Arsukibacterium tuosuense</name>
    <dbReference type="NCBI Taxonomy" id="1323745"/>
    <lineage>
        <taxon>Bacteria</taxon>
        <taxon>Pseudomonadati</taxon>
        <taxon>Pseudomonadota</taxon>
        <taxon>Gammaproteobacteria</taxon>
        <taxon>Chromatiales</taxon>
        <taxon>Chromatiaceae</taxon>
        <taxon>Arsukibacterium</taxon>
    </lineage>
</organism>
<accession>A0A285JIA6</accession>
<keyword evidence="3" id="KW-1185">Reference proteome</keyword>
<reference evidence="3" key="1">
    <citation type="submission" date="2017-09" db="EMBL/GenBank/DDBJ databases">
        <authorList>
            <person name="Varghese N."/>
            <person name="Submissions S."/>
        </authorList>
    </citation>
    <scope>NUCLEOTIDE SEQUENCE [LARGE SCALE GENOMIC DNA]</scope>
    <source>
        <strain evidence="3">CGMCC 1.12461</strain>
    </source>
</reference>